<accession>A0A9P9RDM9</accession>
<gene>
    <name evidence="1" type="ORF">B0J15DRAFT_473495</name>
</gene>
<dbReference type="AlphaFoldDB" id="A0A9P9RDM9"/>
<sequence length="76" mass="8318">MTKGAKAAKTLKETAREIRVLAGKTHGNMAYAKRDLAWGKLDAKDLGDTFTLIRNVTIPMRVCYPLLLERNAADGG</sequence>
<organism evidence="1 2">
    <name type="scientific">Fusarium solani</name>
    <name type="common">Filamentous fungus</name>
    <dbReference type="NCBI Taxonomy" id="169388"/>
    <lineage>
        <taxon>Eukaryota</taxon>
        <taxon>Fungi</taxon>
        <taxon>Dikarya</taxon>
        <taxon>Ascomycota</taxon>
        <taxon>Pezizomycotina</taxon>
        <taxon>Sordariomycetes</taxon>
        <taxon>Hypocreomycetidae</taxon>
        <taxon>Hypocreales</taxon>
        <taxon>Nectriaceae</taxon>
        <taxon>Fusarium</taxon>
        <taxon>Fusarium solani species complex</taxon>
    </lineage>
</organism>
<reference evidence="1" key="1">
    <citation type="journal article" date="2021" name="Nat. Commun.">
        <title>Genetic determinants of endophytism in the Arabidopsis root mycobiome.</title>
        <authorList>
            <person name="Mesny F."/>
            <person name="Miyauchi S."/>
            <person name="Thiergart T."/>
            <person name="Pickel B."/>
            <person name="Atanasova L."/>
            <person name="Karlsson M."/>
            <person name="Huettel B."/>
            <person name="Barry K.W."/>
            <person name="Haridas S."/>
            <person name="Chen C."/>
            <person name="Bauer D."/>
            <person name="Andreopoulos W."/>
            <person name="Pangilinan J."/>
            <person name="LaButti K."/>
            <person name="Riley R."/>
            <person name="Lipzen A."/>
            <person name="Clum A."/>
            <person name="Drula E."/>
            <person name="Henrissat B."/>
            <person name="Kohler A."/>
            <person name="Grigoriev I.V."/>
            <person name="Martin F.M."/>
            <person name="Hacquard S."/>
        </authorList>
    </citation>
    <scope>NUCLEOTIDE SEQUENCE</scope>
    <source>
        <strain evidence="1">FSSC 5 MPI-SDFR-AT-0091</strain>
    </source>
</reference>
<evidence type="ECO:0000313" key="1">
    <source>
        <dbReference type="EMBL" id="KAH7274688.1"/>
    </source>
</evidence>
<comment type="caution">
    <text evidence="1">The sequence shown here is derived from an EMBL/GenBank/DDBJ whole genome shotgun (WGS) entry which is preliminary data.</text>
</comment>
<name>A0A9P9RDM9_FUSSL</name>
<feature type="non-terminal residue" evidence="1">
    <location>
        <position position="1"/>
    </location>
</feature>
<proteinExistence type="predicted"/>
<keyword evidence="2" id="KW-1185">Reference proteome</keyword>
<protein>
    <submittedName>
        <fullName evidence="1">Uncharacterized protein</fullName>
    </submittedName>
</protein>
<dbReference type="Proteomes" id="UP000736672">
    <property type="component" value="Unassembled WGS sequence"/>
</dbReference>
<evidence type="ECO:0000313" key="2">
    <source>
        <dbReference type="Proteomes" id="UP000736672"/>
    </source>
</evidence>
<dbReference type="EMBL" id="JAGTJS010000001">
    <property type="protein sequence ID" value="KAH7274688.1"/>
    <property type="molecule type" value="Genomic_DNA"/>
</dbReference>